<dbReference type="GO" id="GO:0016020">
    <property type="term" value="C:membrane"/>
    <property type="evidence" value="ECO:0007669"/>
    <property type="project" value="InterPro"/>
</dbReference>
<feature type="transmembrane region" description="Helical" evidence="1">
    <location>
        <begin position="296"/>
        <end position="316"/>
    </location>
</feature>
<feature type="transmembrane region" description="Helical" evidence="1">
    <location>
        <begin position="197"/>
        <end position="219"/>
    </location>
</feature>
<dbReference type="AlphaFoldDB" id="A0A418NX19"/>
<reference evidence="2 3" key="1">
    <citation type="submission" date="2018-08" db="EMBL/GenBank/DDBJ databases">
        <title>Erythrobacter zhengii sp.nov., a bacterium isolated from deep-sea sediment.</title>
        <authorList>
            <person name="Fang C."/>
            <person name="Wu Y.-H."/>
            <person name="Sun C."/>
            <person name="Wang H."/>
            <person name="Cheng H."/>
            <person name="Meng F.-X."/>
            <person name="Wang C.-S."/>
            <person name="Xu X.-W."/>
        </authorList>
    </citation>
    <scope>NUCLEOTIDE SEQUENCE [LARGE SCALE GENOMIC DNA]</scope>
    <source>
        <strain evidence="2 3">V18</strain>
    </source>
</reference>
<evidence type="ECO:0000313" key="3">
    <source>
        <dbReference type="Proteomes" id="UP000286576"/>
    </source>
</evidence>
<feature type="transmembrane region" description="Helical" evidence="1">
    <location>
        <begin position="225"/>
        <end position="245"/>
    </location>
</feature>
<proteinExistence type="predicted"/>
<dbReference type="Pfam" id="PF04279">
    <property type="entry name" value="IspA"/>
    <property type="match status" value="1"/>
</dbReference>
<sequence length="338" mass="36685">MGRGTTFWRYRRPFTLDGFSCRVTVRARSDGLASELRVGDEIVARDATPIGGTEAVRNHLLSHALPDGSQFEVEAGYISAVNVGIRVLRDGAVVHESHPGRTIAYPEKYREQALAMKGETFGSAVRDAWNHSMAEQTSNGYDPEAWKRNKVPLAVDIALGLLFFAVAKLTDLTTAALVGAGAGIVLLIAQRMTKVDLLGGLAMFGIVMMLVSAGLAFMFQSDEAVKYRTTAIGLLTAALFFGDGVTGGQRLANRLKRYLPYGDIDVARLGIGMGLMGAVMAGANLVVALYTSTDFWLFYSTFADFVLTVGLVLVVFRFARGEMLRDVAPRYRAPMQPE</sequence>
<dbReference type="RefSeq" id="WP_119584428.1">
    <property type="nucleotide sequence ID" value="NZ_CAWODQ010000001.1"/>
</dbReference>
<dbReference type="OrthoDB" id="111868at2"/>
<keyword evidence="1" id="KW-1133">Transmembrane helix</keyword>
<gene>
    <name evidence="2" type="ORF">D2V07_02595</name>
</gene>
<accession>A0A418NX19</accession>
<evidence type="ECO:0000313" key="2">
    <source>
        <dbReference type="EMBL" id="RIV89150.1"/>
    </source>
</evidence>
<dbReference type="Proteomes" id="UP000286576">
    <property type="component" value="Unassembled WGS sequence"/>
</dbReference>
<keyword evidence="1" id="KW-0812">Transmembrane</keyword>
<feature type="transmembrane region" description="Helical" evidence="1">
    <location>
        <begin position="266"/>
        <end position="290"/>
    </location>
</feature>
<comment type="caution">
    <text evidence="2">The sequence shown here is derived from an EMBL/GenBank/DDBJ whole genome shotgun (WGS) entry which is preliminary data.</text>
</comment>
<protein>
    <submittedName>
        <fullName evidence="2">Uncharacterized protein</fullName>
    </submittedName>
</protein>
<feature type="transmembrane region" description="Helical" evidence="1">
    <location>
        <begin position="173"/>
        <end position="190"/>
    </location>
</feature>
<organism evidence="2 3">
    <name type="scientific">Aurantiacibacter zhengii</name>
    <dbReference type="NCBI Taxonomy" id="2307003"/>
    <lineage>
        <taxon>Bacteria</taxon>
        <taxon>Pseudomonadati</taxon>
        <taxon>Pseudomonadota</taxon>
        <taxon>Alphaproteobacteria</taxon>
        <taxon>Sphingomonadales</taxon>
        <taxon>Erythrobacteraceae</taxon>
        <taxon>Aurantiacibacter</taxon>
    </lineage>
</organism>
<keyword evidence="1" id="KW-0472">Membrane</keyword>
<name>A0A418NX19_9SPHN</name>
<dbReference type="InterPro" id="IPR006008">
    <property type="entry name" value="YciB"/>
</dbReference>
<dbReference type="EMBL" id="QXFL01000001">
    <property type="protein sequence ID" value="RIV89150.1"/>
    <property type="molecule type" value="Genomic_DNA"/>
</dbReference>
<evidence type="ECO:0000256" key="1">
    <source>
        <dbReference type="SAM" id="Phobius"/>
    </source>
</evidence>
<keyword evidence="3" id="KW-1185">Reference proteome</keyword>